<dbReference type="InterPro" id="IPR023750">
    <property type="entry name" value="RbsD-like_sf"/>
</dbReference>
<dbReference type="AlphaFoldDB" id="A0A0B7GN14"/>
<evidence type="ECO:0000313" key="5">
    <source>
        <dbReference type="Proteomes" id="UP000183504"/>
    </source>
</evidence>
<evidence type="ECO:0000256" key="3">
    <source>
        <dbReference type="ARBA" id="ARBA00036324"/>
    </source>
</evidence>
<evidence type="ECO:0000313" key="4">
    <source>
        <dbReference type="EMBL" id="CEL91202.1"/>
    </source>
</evidence>
<dbReference type="Pfam" id="PF05025">
    <property type="entry name" value="RbsD_FucU"/>
    <property type="match status" value="1"/>
</dbReference>
<dbReference type="EMBL" id="CDMW01000001">
    <property type="protein sequence ID" value="CEL91202.1"/>
    <property type="molecule type" value="Genomic_DNA"/>
</dbReference>
<proteinExistence type="predicted"/>
<dbReference type="PANTHER" id="PTHR31690">
    <property type="entry name" value="FUCOSE MUTAROTASE"/>
    <property type="match status" value="1"/>
</dbReference>
<protein>
    <submittedName>
        <fullName evidence="4">Fucose mutarotase</fullName>
    </submittedName>
</protein>
<accession>A0A0B7GN14</accession>
<organism evidence="4 5">
    <name type="scientific">Streptococcus sanguinis</name>
    <dbReference type="NCBI Taxonomy" id="1305"/>
    <lineage>
        <taxon>Bacteria</taxon>
        <taxon>Bacillati</taxon>
        <taxon>Bacillota</taxon>
        <taxon>Bacilli</taxon>
        <taxon>Lactobacillales</taxon>
        <taxon>Streptococcaceae</taxon>
        <taxon>Streptococcus</taxon>
    </lineage>
</organism>
<dbReference type="InterPro" id="IPR007721">
    <property type="entry name" value="RbsD_FucU"/>
</dbReference>
<evidence type="ECO:0000256" key="1">
    <source>
        <dbReference type="ARBA" id="ARBA00000223"/>
    </source>
</evidence>
<dbReference type="PANTHER" id="PTHR31690:SF4">
    <property type="entry name" value="FUCOSE MUTAROTASE"/>
    <property type="match status" value="1"/>
</dbReference>
<dbReference type="InterPro" id="IPR050443">
    <property type="entry name" value="RbsD/FucU_mutarotase"/>
</dbReference>
<dbReference type="Proteomes" id="UP000183504">
    <property type="component" value="Unassembled WGS sequence"/>
</dbReference>
<gene>
    <name evidence="4" type="primary">fuom</name>
    <name evidence="4" type="ORF">SSV_1927</name>
</gene>
<dbReference type="SUPFAM" id="SSF102546">
    <property type="entry name" value="RbsD-like"/>
    <property type="match status" value="1"/>
</dbReference>
<keyword evidence="2" id="KW-0413">Isomerase</keyword>
<dbReference type="RefSeq" id="WP_072074636.1">
    <property type="nucleotide sequence ID" value="NZ_CDMW01000001.1"/>
</dbReference>
<name>A0A0B7GN14_STRSA</name>
<evidence type="ECO:0000256" key="2">
    <source>
        <dbReference type="ARBA" id="ARBA00023235"/>
    </source>
</evidence>
<dbReference type="GO" id="GO:0036373">
    <property type="term" value="F:L-fucose mutarotase activity"/>
    <property type="evidence" value="ECO:0007669"/>
    <property type="project" value="UniProtKB-EC"/>
</dbReference>
<comment type="catalytic activity">
    <reaction evidence="3">
        <text>alpha-L-fucose = beta-L-fucose</text>
        <dbReference type="Rhea" id="RHEA:25580"/>
        <dbReference type="ChEBI" id="CHEBI:42548"/>
        <dbReference type="ChEBI" id="CHEBI:42589"/>
        <dbReference type="EC" id="5.1.3.29"/>
    </reaction>
</comment>
<reference evidence="4 5" key="1">
    <citation type="submission" date="2015-01" db="EMBL/GenBank/DDBJ databases">
        <authorList>
            <person name="Pelicic Vladimir"/>
        </authorList>
    </citation>
    <scope>NUCLEOTIDE SEQUENCE [LARGE SCALE GENOMIC DNA]</scope>
    <source>
        <strain evidence="4 5">2908</strain>
    </source>
</reference>
<dbReference type="GO" id="GO:0062193">
    <property type="term" value="F:D-ribose pyranase activity"/>
    <property type="evidence" value="ECO:0007669"/>
    <property type="project" value="UniProtKB-EC"/>
</dbReference>
<sequence length="142" mass="15724">MLKHIPTILSPELVKYLMEMGHGDEVVIADANFPAHRIGQRVVRCDGHGVPALLDAILTVLPLDTYSDYQAGLMQVVPGDPTVPVIWEDYKALLEKHYPGTAIKEFERFAFYEQAEKAYLVIQTGEGALYGNIILKKGVIAS</sequence>
<dbReference type="Gene3D" id="3.40.1650.10">
    <property type="entry name" value="RbsD-like domain"/>
    <property type="match status" value="1"/>
</dbReference>
<comment type="catalytic activity">
    <reaction evidence="1">
        <text>beta-D-ribopyranose = beta-D-ribofuranose</text>
        <dbReference type="Rhea" id="RHEA:25432"/>
        <dbReference type="ChEBI" id="CHEBI:27476"/>
        <dbReference type="ChEBI" id="CHEBI:47002"/>
        <dbReference type="EC" id="5.4.99.62"/>
    </reaction>
</comment>
<dbReference type="GO" id="GO:0042806">
    <property type="term" value="F:fucose binding"/>
    <property type="evidence" value="ECO:0007669"/>
    <property type="project" value="TreeGrafter"/>
</dbReference>
<dbReference type="GO" id="GO:0006004">
    <property type="term" value="P:fucose metabolic process"/>
    <property type="evidence" value="ECO:0007669"/>
    <property type="project" value="TreeGrafter"/>
</dbReference>